<dbReference type="AlphaFoldDB" id="A0A0E0EYM8"/>
<dbReference type="Proteomes" id="UP000008021">
    <property type="component" value="Chromosome 10"/>
</dbReference>
<accession>A0A0E0EYM8</accession>
<reference evidence="2" key="1">
    <citation type="submission" date="2015-04" db="UniProtKB">
        <authorList>
            <consortium name="EnsemblPlants"/>
        </authorList>
    </citation>
    <scope>IDENTIFICATION</scope>
</reference>
<evidence type="ECO:0000256" key="1">
    <source>
        <dbReference type="SAM" id="MobiDB-lite"/>
    </source>
</evidence>
<dbReference type="Gramene" id="OMERI10G09270.1">
    <property type="protein sequence ID" value="OMERI10G09270.1"/>
    <property type="gene ID" value="OMERI10G09270"/>
</dbReference>
<reference evidence="2" key="2">
    <citation type="submission" date="2018-05" db="EMBL/GenBank/DDBJ databases">
        <title>OmerRS3 (Oryza meridionalis Reference Sequence Version 3).</title>
        <authorList>
            <person name="Zhang J."/>
            <person name="Kudrna D."/>
            <person name="Lee S."/>
            <person name="Talag J."/>
            <person name="Welchert J."/>
            <person name="Wing R.A."/>
        </authorList>
    </citation>
    <scope>NUCLEOTIDE SEQUENCE [LARGE SCALE GENOMIC DNA]</scope>
    <source>
        <strain evidence="2">cv. OR44</strain>
    </source>
</reference>
<name>A0A0E0EYM8_9ORYZ</name>
<evidence type="ECO:0000313" key="3">
    <source>
        <dbReference type="Proteomes" id="UP000008021"/>
    </source>
</evidence>
<keyword evidence="3" id="KW-1185">Reference proteome</keyword>
<dbReference type="HOGENOM" id="CLU_1725194_0_0_1"/>
<proteinExistence type="predicted"/>
<sequence>MGFVDGASSIHSGEHGMRRRRRRHRVDWLQRAGVRQEAGKFKSQLCWMHRSILRQAPVKAVDDAGLKVSQAEGCLYNGVWSSVNAMLQTARYVEITSVQRIGNSAVGVPANTRLRTANDEQKKASVFAITNPWNCFARARVGVPPLAWSSAM</sequence>
<protein>
    <submittedName>
        <fullName evidence="2">Uncharacterized protein</fullName>
    </submittedName>
</protein>
<evidence type="ECO:0000313" key="2">
    <source>
        <dbReference type="EnsemblPlants" id="OMERI10G09270.1"/>
    </source>
</evidence>
<feature type="region of interest" description="Disordered" evidence="1">
    <location>
        <begin position="1"/>
        <end position="23"/>
    </location>
</feature>
<organism evidence="2">
    <name type="scientific">Oryza meridionalis</name>
    <dbReference type="NCBI Taxonomy" id="40149"/>
    <lineage>
        <taxon>Eukaryota</taxon>
        <taxon>Viridiplantae</taxon>
        <taxon>Streptophyta</taxon>
        <taxon>Embryophyta</taxon>
        <taxon>Tracheophyta</taxon>
        <taxon>Spermatophyta</taxon>
        <taxon>Magnoliopsida</taxon>
        <taxon>Liliopsida</taxon>
        <taxon>Poales</taxon>
        <taxon>Poaceae</taxon>
        <taxon>BOP clade</taxon>
        <taxon>Oryzoideae</taxon>
        <taxon>Oryzeae</taxon>
        <taxon>Oryzinae</taxon>
        <taxon>Oryza</taxon>
    </lineage>
</organism>
<dbReference type="EnsemblPlants" id="OMERI10G09270.1">
    <property type="protein sequence ID" value="OMERI10G09270.1"/>
    <property type="gene ID" value="OMERI10G09270"/>
</dbReference>